<keyword evidence="9 10" id="KW-0131">Cell cycle</keyword>
<evidence type="ECO:0000256" key="6">
    <source>
        <dbReference type="ARBA" id="ARBA00022842"/>
    </source>
</evidence>
<keyword evidence="4" id="KW-0479">Metal-binding</keyword>
<evidence type="ECO:0000256" key="9">
    <source>
        <dbReference type="ARBA" id="ARBA00023306"/>
    </source>
</evidence>
<evidence type="ECO:0000259" key="11">
    <source>
        <dbReference type="PROSITE" id="PS51706"/>
    </source>
</evidence>
<keyword evidence="6" id="KW-0460">Magnesium</keyword>
<dbReference type="AlphaFoldDB" id="A0A8J3G0Z0"/>
<keyword evidence="7 10" id="KW-0342">GTP-binding</keyword>
<evidence type="ECO:0000256" key="5">
    <source>
        <dbReference type="ARBA" id="ARBA00022741"/>
    </source>
</evidence>
<dbReference type="PANTHER" id="PTHR11649">
    <property type="entry name" value="MSS1/TRME-RELATED GTP-BINDING PROTEIN"/>
    <property type="match status" value="1"/>
</dbReference>
<dbReference type="PROSITE" id="PS51706">
    <property type="entry name" value="G_ENGB"/>
    <property type="match status" value="1"/>
</dbReference>
<dbReference type="RefSeq" id="WP_189493783.1">
    <property type="nucleotide sequence ID" value="NZ_BMZG01000012.1"/>
</dbReference>
<evidence type="ECO:0000256" key="10">
    <source>
        <dbReference type="HAMAP-Rule" id="MF_00321"/>
    </source>
</evidence>
<keyword evidence="13" id="KW-1185">Reference proteome</keyword>
<comment type="cofactor">
    <cofactor evidence="1">
        <name>Mg(2+)</name>
        <dbReference type="ChEBI" id="CHEBI:18420"/>
    </cofactor>
</comment>
<comment type="function">
    <text evidence="10">Necessary for normal cell division and for the maintenance of normal septation.</text>
</comment>
<dbReference type="Gene3D" id="3.40.50.300">
    <property type="entry name" value="P-loop containing nucleotide triphosphate hydrolases"/>
    <property type="match status" value="1"/>
</dbReference>
<dbReference type="EMBL" id="BMZG01000012">
    <property type="protein sequence ID" value="GHA78543.1"/>
    <property type="molecule type" value="Genomic_DNA"/>
</dbReference>
<comment type="caution">
    <text evidence="12">The sequence shown here is derived from an EMBL/GenBank/DDBJ whole genome shotgun (WGS) entry which is preliminary data.</text>
</comment>
<dbReference type="InterPro" id="IPR027417">
    <property type="entry name" value="P-loop_NTPase"/>
</dbReference>
<dbReference type="HAMAP" id="MF_00321">
    <property type="entry name" value="GTPase_EngB"/>
    <property type="match status" value="1"/>
</dbReference>
<dbReference type="InterPro" id="IPR030393">
    <property type="entry name" value="G_ENGB_dom"/>
</dbReference>
<evidence type="ECO:0000256" key="1">
    <source>
        <dbReference type="ARBA" id="ARBA00001946"/>
    </source>
</evidence>
<dbReference type="SUPFAM" id="SSF52540">
    <property type="entry name" value="P-loop containing nucleoside triphosphate hydrolases"/>
    <property type="match status" value="1"/>
</dbReference>
<dbReference type="GO" id="GO:0046872">
    <property type="term" value="F:metal ion binding"/>
    <property type="evidence" value="ECO:0007669"/>
    <property type="project" value="UniProtKB-KW"/>
</dbReference>
<evidence type="ECO:0000256" key="3">
    <source>
        <dbReference type="ARBA" id="ARBA00022618"/>
    </source>
</evidence>
<evidence type="ECO:0000256" key="8">
    <source>
        <dbReference type="ARBA" id="ARBA00023210"/>
    </source>
</evidence>
<dbReference type="NCBIfam" id="TIGR03598">
    <property type="entry name" value="GTPase_YsxC"/>
    <property type="match status" value="1"/>
</dbReference>
<protein>
    <recommendedName>
        <fullName evidence="10">Probable GTP-binding protein EngB</fullName>
    </recommendedName>
</protein>
<comment type="similarity">
    <text evidence="2 10">Belongs to the TRAFAC class TrmE-Era-EngA-EngB-Septin-like GTPase superfamily. EngB GTPase family.</text>
</comment>
<feature type="domain" description="EngB-type G" evidence="11">
    <location>
        <begin position="23"/>
        <end position="202"/>
    </location>
</feature>
<evidence type="ECO:0000256" key="4">
    <source>
        <dbReference type="ARBA" id="ARBA00022723"/>
    </source>
</evidence>
<keyword evidence="3 10" id="KW-0132">Cell division</keyword>
<evidence type="ECO:0000256" key="7">
    <source>
        <dbReference type="ARBA" id="ARBA00023134"/>
    </source>
</evidence>
<dbReference type="InterPro" id="IPR006073">
    <property type="entry name" value="GTP-bd"/>
</dbReference>
<dbReference type="PANTHER" id="PTHR11649:SF13">
    <property type="entry name" value="ENGB-TYPE G DOMAIN-CONTAINING PROTEIN"/>
    <property type="match status" value="1"/>
</dbReference>
<dbReference type="InterPro" id="IPR019987">
    <property type="entry name" value="GTP-bd_ribosome_bio_YsxC"/>
</dbReference>
<dbReference type="GO" id="GO:0005829">
    <property type="term" value="C:cytosol"/>
    <property type="evidence" value="ECO:0007669"/>
    <property type="project" value="TreeGrafter"/>
</dbReference>
<proteinExistence type="inferred from homology"/>
<keyword evidence="8 10" id="KW-0717">Septation</keyword>
<evidence type="ECO:0000313" key="13">
    <source>
        <dbReference type="Proteomes" id="UP000614287"/>
    </source>
</evidence>
<evidence type="ECO:0000313" key="12">
    <source>
        <dbReference type="EMBL" id="GHA78543.1"/>
    </source>
</evidence>
<dbReference type="Proteomes" id="UP000614287">
    <property type="component" value="Unassembled WGS sequence"/>
</dbReference>
<evidence type="ECO:0000256" key="2">
    <source>
        <dbReference type="ARBA" id="ARBA00009638"/>
    </source>
</evidence>
<dbReference type="GO" id="GO:0000917">
    <property type="term" value="P:division septum assembly"/>
    <property type="evidence" value="ECO:0007669"/>
    <property type="project" value="UniProtKB-KW"/>
</dbReference>
<accession>A0A8J3G0Z0</accession>
<name>A0A8J3G0Z0_9BURK</name>
<reference evidence="12" key="1">
    <citation type="journal article" date="2014" name="Int. J. Syst. Evol. Microbiol.">
        <title>Complete genome sequence of Corynebacterium casei LMG S-19264T (=DSM 44701T), isolated from a smear-ripened cheese.</title>
        <authorList>
            <consortium name="US DOE Joint Genome Institute (JGI-PGF)"/>
            <person name="Walter F."/>
            <person name="Albersmeier A."/>
            <person name="Kalinowski J."/>
            <person name="Ruckert C."/>
        </authorList>
    </citation>
    <scope>NUCLEOTIDE SEQUENCE</scope>
    <source>
        <strain evidence="12">KCTC 32501</strain>
    </source>
</reference>
<organism evidence="12 13">
    <name type="scientific">Formosimonas limnophila</name>
    <dbReference type="NCBI Taxonomy" id="1384487"/>
    <lineage>
        <taxon>Bacteria</taxon>
        <taxon>Pseudomonadati</taxon>
        <taxon>Pseudomonadota</taxon>
        <taxon>Betaproteobacteria</taxon>
        <taxon>Burkholderiales</taxon>
        <taxon>Burkholderiaceae</taxon>
        <taxon>Formosimonas</taxon>
    </lineage>
</organism>
<sequence>MSLLHHSQFFTTVNHFKDLPTANFPEVAFAGRSNAGKSSAINVLCNQKRLAFSSNTPGRTQHINYFTVGRREETYGYLVDLPGYGYAQTPRDVKDHWNRLLSQYLEEHSQIKGLVLMLDIRRGFTDLDRQMVSWFAPLAKPIHVLLTKSDKVTRNIAHQTLFKVKAELKDMAGDWGTAQLFSSSNRVGLEEATEVISNWIMSDPVNAHRLEQPAP</sequence>
<dbReference type="CDD" id="cd01876">
    <property type="entry name" value="YihA_EngB"/>
    <property type="match status" value="1"/>
</dbReference>
<reference evidence="12" key="2">
    <citation type="submission" date="2020-09" db="EMBL/GenBank/DDBJ databases">
        <authorList>
            <person name="Sun Q."/>
            <person name="Kim S."/>
        </authorList>
    </citation>
    <scope>NUCLEOTIDE SEQUENCE</scope>
    <source>
        <strain evidence="12">KCTC 32501</strain>
    </source>
</reference>
<dbReference type="FunFam" id="3.40.50.300:FF:000098">
    <property type="entry name" value="Probable GTP-binding protein EngB"/>
    <property type="match status" value="1"/>
</dbReference>
<dbReference type="GO" id="GO:0005525">
    <property type="term" value="F:GTP binding"/>
    <property type="evidence" value="ECO:0007669"/>
    <property type="project" value="UniProtKB-UniRule"/>
</dbReference>
<keyword evidence="5 10" id="KW-0547">Nucleotide-binding</keyword>
<gene>
    <name evidence="10 12" type="primary">engB</name>
    <name evidence="12" type="ORF">GCM10009007_19530</name>
</gene>
<dbReference type="Pfam" id="PF01926">
    <property type="entry name" value="MMR_HSR1"/>
    <property type="match status" value="1"/>
</dbReference>